<protein>
    <submittedName>
        <fullName evidence="1">Uncharacterized protein</fullName>
    </submittedName>
</protein>
<keyword evidence="2" id="KW-1185">Reference proteome</keyword>
<proteinExistence type="predicted"/>
<gene>
    <name evidence="1" type="ORF">HHL10_01455</name>
</gene>
<evidence type="ECO:0000313" key="1">
    <source>
        <dbReference type="EMBL" id="NML13648.1"/>
    </source>
</evidence>
<evidence type="ECO:0000313" key="2">
    <source>
        <dbReference type="Proteomes" id="UP000574067"/>
    </source>
</evidence>
<reference evidence="1 2" key="1">
    <citation type="submission" date="2020-04" db="EMBL/GenBank/DDBJ databases">
        <title>Azohydromonas sp. isolated from soil.</title>
        <authorList>
            <person name="Dahal R.H."/>
        </authorList>
    </citation>
    <scope>NUCLEOTIDE SEQUENCE [LARGE SCALE GENOMIC DNA]</scope>
    <source>
        <strain evidence="1 2">G-1-1-14</strain>
    </source>
</reference>
<organism evidence="1 2">
    <name type="scientific">Azohydromonas caseinilytica</name>
    <dbReference type="NCBI Taxonomy" id="2728836"/>
    <lineage>
        <taxon>Bacteria</taxon>
        <taxon>Pseudomonadati</taxon>
        <taxon>Pseudomonadota</taxon>
        <taxon>Betaproteobacteria</taxon>
        <taxon>Burkholderiales</taxon>
        <taxon>Sphaerotilaceae</taxon>
        <taxon>Azohydromonas</taxon>
    </lineage>
</organism>
<comment type="caution">
    <text evidence="1">The sequence shown here is derived from an EMBL/GenBank/DDBJ whole genome shotgun (WGS) entry which is preliminary data.</text>
</comment>
<name>A0A848F3K8_9BURK</name>
<accession>A0A848F3K8</accession>
<dbReference type="AlphaFoldDB" id="A0A848F3K8"/>
<dbReference type="EMBL" id="JABBFW010000001">
    <property type="protein sequence ID" value="NML13648.1"/>
    <property type="molecule type" value="Genomic_DNA"/>
</dbReference>
<dbReference type="Proteomes" id="UP000574067">
    <property type="component" value="Unassembled WGS sequence"/>
</dbReference>
<dbReference type="RefSeq" id="WP_169158560.1">
    <property type="nucleotide sequence ID" value="NZ_JABBFW010000001.1"/>
</dbReference>
<sequence>MLKQGTFCYVVPSCRASPAASRAVGKIVEVMAGPYHRVQAGARETYYDVRYQGWIFYCHADKLRAINNPDVYA</sequence>